<accession>A0AA39WGZ2</accession>
<keyword evidence="1" id="KW-0732">Signal</keyword>
<name>A0AA39WGZ2_9PEZI</name>
<reference evidence="2" key="1">
    <citation type="submission" date="2023-06" db="EMBL/GenBank/DDBJ databases">
        <title>Genome-scale phylogeny and comparative genomics of the fungal order Sordariales.</title>
        <authorList>
            <consortium name="Lawrence Berkeley National Laboratory"/>
            <person name="Hensen N."/>
            <person name="Bonometti L."/>
            <person name="Westerberg I."/>
            <person name="Brannstrom I.O."/>
            <person name="Guillou S."/>
            <person name="Cros-Aarteil S."/>
            <person name="Calhoun S."/>
            <person name="Haridas S."/>
            <person name="Kuo A."/>
            <person name="Mondo S."/>
            <person name="Pangilinan J."/>
            <person name="Riley R."/>
            <person name="LaButti K."/>
            <person name="Andreopoulos B."/>
            <person name="Lipzen A."/>
            <person name="Chen C."/>
            <person name="Yanf M."/>
            <person name="Daum C."/>
            <person name="Ng V."/>
            <person name="Clum A."/>
            <person name="Steindorff A."/>
            <person name="Ohm R."/>
            <person name="Martin F."/>
            <person name="Silar P."/>
            <person name="Natvig D."/>
            <person name="Lalanne C."/>
            <person name="Gautier V."/>
            <person name="Ament-velasquez S.L."/>
            <person name="Kruys A."/>
            <person name="Hutchinson M.I."/>
            <person name="Powell A.J."/>
            <person name="Barry K."/>
            <person name="Miller A.N."/>
            <person name="Grigoriev I.V."/>
            <person name="Debuchy R."/>
            <person name="Gladieux P."/>
            <person name="Thoren M.H."/>
            <person name="Johannesson H."/>
        </authorList>
    </citation>
    <scope>NUCLEOTIDE SEQUENCE</scope>
    <source>
        <strain evidence="2">SMH3391-2</strain>
    </source>
</reference>
<proteinExistence type="predicted"/>
<evidence type="ECO:0000313" key="2">
    <source>
        <dbReference type="EMBL" id="KAK0615165.1"/>
    </source>
</evidence>
<evidence type="ECO:0000256" key="1">
    <source>
        <dbReference type="SAM" id="SignalP"/>
    </source>
</evidence>
<keyword evidence="3" id="KW-1185">Reference proteome</keyword>
<dbReference type="EMBL" id="JAULSR010000007">
    <property type="protein sequence ID" value="KAK0615165.1"/>
    <property type="molecule type" value="Genomic_DNA"/>
</dbReference>
<organism evidence="2 3">
    <name type="scientific">Bombardia bombarda</name>
    <dbReference type="NCBI Taxonomy" id="252184"/>
    <lineage>
        <taxon>Eukaryota</taxon>
        <taxon>Fungi</taxon>
        <taxon>Dikarya</taxon>
        <taxon>Ascomycota</taxon>
        <taxon>Pezizomycotina</taxon>
        <taxon>Sordariomycetes</taxon>
        <taxon>Sordariomycetidae</taxon>
        <taxon>Sordariales</taxon>
        <taxon>Lasiosphaeriaceae</taxon>
        <taxon>Bombardia</taxon>
    </lineage>
</organism>
<sequence length="323" mass="33212">MHYNTSAVVAASMGLLPSLASALTPAKCNVLGVIEYLACLTPIPETCVAGLAEQATAFCSSYLDIEAVTVYTSTNTPVVTVGATEAVTTVITTTELTTSTTQTTGTVVATSISRDVTTRTVTVTAVPTMAPRQLADTTTCVDLTKKNPTKHHKAPKLSAACSCLGISATTVFLEATASVTSTETATETSVATEIMSETSVEIEVSTSTETSTRTLVEYATSTTIQTAVPTIDYCGQMYIASGNGQGNAVSVVSATSGRDCCEKCRATQNCVASTFSGGQCQLLTKRVQLAGAPTSDLCPLGIEDYNFGPVIAGGVVYAGSCGY</sequence>
<protein>
    <recommendedName>
        <fullName evidence="4">Apple domain-containing protein</fullName>
    </recommendedName>
</protein>
<evidence type="ECO:0008006" key="4">
    <source>
        <dbReference type="Google" id="ProtNLM"/>
    </source>
</evidence>
<feature type="chain" id="PRO_5041268416" description="Apple domain-containing protein" evidence="1">
    <location>
        <begin position="23"/>
        <end position="323"/>
    </location>
</feature>
<comment type="caution">
    <text evidence="2">The sequence shown here is derived from an EMBL/GenBank/DDBJ whole genome shotgun (WGS) entry which is preliminary data.</text>
</comment>
<dbReference type="AlphaFoldDB" id="A0AA39WGZ2"/>
<gene>
    <name evidence="2" type="ORF">B0T17DRAFT_619969</name>
</gene>
<dbReference type="Gene3D" id="3.50.4.10">
    <property type="entry name" value="Hepatocyte Growth Factor"/>
    <property type="match status" value="1"/>
</dbReference>
<feature type="signal peptide" evidence="1">
    <location>
        <begin position="1"/>
        <end position="22"/>
    </location>
</feature>
<dbReference type="Proteomes" id="UP001174934">
    <property type="component" value="Unassembled WGS sequence"/>
</dbReference>
<evidence type="ECO:0000313" key="3">
    <source>
        <dbReference type="Proteomes" id="UP001174934"/>
    </source>
</evidence>